<dbReference type="InterPro" id="IPR020097">
    <property type="entry name" value="PsdUridine_synth_TruA_a/b_dom"/>
</dbReference>
<dbReference type="FunFam" id="3.30.70.580:FF:000001">
    <property type="entry name" value="tRNA pseudouridine synthase A"/>
    <property type="match status" value="1"/>
</dbReference>
<dbReference type="InterPro" id="IPR020103">
    <property type="entry name" value="PsdUridine_synth_cat_dom_sf"/>
</dbReference>
<name>A0A1A8TA32_9GAMM</name>
<dbReference type="InterPro" id="IPR020094">
    <property type="entry name" value="TruA/RsuA/RluB/E/F_N"/>
</dbReference>
<feature type="domain" description="Pseudouridine synthase I TruA alpha/beta" evidence="8">
    <location>
        <begin position="146"/>
        <end position="248"/>
    </location>
</feature>
<dbReference type="SUPFAM" id="SSF55120">
    <property type="entry name" value="Pseudouridine synthase"/>
    <property type="match status" value="1"/>
</dbReference>
<proteinExistence type="inferred from homology"/>
<dbReference type="EC" id="5.4.99.12" evidence="4"/>
<dbReference type="RefSeq" id="WP_083200872.1">
    <property type="nucleotide sequence ID" value="NZ_FLOB01000003.1"/>
</dbReference>
<feature type="active site" description="Nucleophile" evidence="4 5">
    <location>
        <position position="55"/>
    </location>
</feature>
<reference evidence="9 10" key="1">
    <citation type="submission" date="2016-06" db="EMBL/GenBank/DDBJ databases">
        <authorList>
            <person name="Kjaerup R.B."/>
            <person name="Dalgaard T.S."/>
            <person name="Juul-Madsen H.R."/>
        </authorList>
    </citation>
    <scope>NUCLEOTIDE SEQUENCE [LARGE SCALE GENOMIC DNA]</scope>
    <source>
        <strain evidence="9 10">CECT 8886</strain>
    </source>
</reference>
<evidence type="ECO:0000256" key="4">
    <source>
        <dbReference type="HAMAP-Rule" id="MF_00171"/>
    </source>
</evidence>
<organism evidence="9 10">
    <name type="scientific">Marinomonas spartinae</name>
    <dbReference type="NCBI Taxonomy" id="1792290"/>
    <lineage>
        <taxon>Bacteria</taxon>
        <taxon>Pseudomonadati</taxon>
        <taxon>Pseudomonadota</taxon>
        <taxon>Gammaproteobacteria</taxon>
        <taxon>Oceanospirillales</taxon>
        <taxon>Oceanospirillaceae</taxon>
        <taxon>Marinomonas</taxon>
    </lineage>
</organism>
<dbReference type="PIRSF" id="PIRSF001430">
    <property type="entry name" value="tRNA_psdUrid_synth"/>
    <property type="match status" value="1"/>
</dbReference>
<dbReference type="GO" id="GO:0031119">
    <property type="term" value="P:tRNA pseudouridine synthesis"/>
    <property type="evidence" value="ECO:0007669"/>
    <property type="project" value="UniProtKB-UniRule"/>
</dbReference>
<evidence type="ECO:0000313" key="9">
    <source>
        <dbReference type="EMBL" id="SBS29675.1"/>
    </source>
</evidence>
<dbReference type="Gene3D" id="3.30.70.580">
    <property type="entry name" value="Pseudouridine synthase I, catalytic domain, N-terminal subdomain"/>
    <property type="match status" value="1"/>
</dbReference>
<dbReference type="PANTHER" id="PTHR11142">
    <property type="entry name" value="PSEUDOURIDYLATE SYNTHASE"/>
    <property type="match status" value="1"/>
</dbReference>
<keyword evidence="2 4" id="KW-0819">tRNA processing</keyword>
<dbReference type="STRING" id="1792290.MSP8886_01572"/>
<dbReference type="Gene3D" id="3.30.70.660">
    <property type="entry name" value="Pseudouridine synthase I, catalytic domain, C-terminal subdomain"/>
    <property type="match status" value="1"/>
</dbReference>
<dbReference type="InterPro" id="IPR020095">
    <property type="entry name" value="PsdUridine_synth_TruA_C"/>
</dbReference>
<dbReference type="InterPro" id="IPR001406">
    <property type="entry name" value="PsdUridine_synth_TruA"/>
</dbReference>
<comment type="catalytic activity">
    <reaction evidence="4 7">
        <text>uridine(38/39/40) in tRNA = pseudouridine(38/39/40) in tRNA</text>
        <dbReference type="Rhea" id="RHEA:22376"/>
        <dbReference type="Rhea" id="RHEA-COMP:10085"/>
        <dbReference type="Rhea" id="RHEA-COMP:10087"/>
        <dbReference type="ChEBI" id="CHEBI:65314"/>
        <dbReference type="ChEBI" id="CHEBI:65315"/>
        <dbReference type="EC" id="5.4.99.12"/>
    </reaction>
</comment>
<dbReference type="CDD" id="cd02570">
    <property type="entry name" value="PseudoU_synth_EcTruA"/>
    <property type="match status" value="1"/>
</dbReference>
<feature type="binding site" evidence="4 6">
    <location>
        <position position="113"/>
    </location>
    <ligand>
        <name>substrate</name>
    </ligand>
</feature>
<protein>
    <recommendedName>
        <fullName evidence="4">tRNA pseudouridine synthase A</fullName>
        <ecNumber evidence="4">5.4.99.12</ecNumber>
    </recommendedName>
    <alternativeName>
        <fullName evidence="4">tRNA pseudouridine(38-40) synthase</fullName>
    </alternativeName>
    <alternativeName>
        <fullName evidence="4">tRNA pseudouridylate synthase I</fullName>
    </alternativeName>
    <alternativeName>
        <fullName evidence="4">tRNA-uridine isomerase I</fullName>
    </alternativeName>
</protein>
<evidence type="ECO:0000259" key="8">
    <source>
        <dbReference type="Pfam" id="PF01416"/>
    </source>
</evidence>
<dbReference type="OrthoDB" id="9811823at2"/>
<dbReference type="Proteomes" id="UP000092544">
    <property type="component" value="Unassembled WGS sequence"/>
</dbReference>
<keyword evidence="10" id="KW-1185">Reference proteome</keyword>
<dbReference type="EMBL" id="FLOB01000003">
    <property type="protein sequence ID" value="SBS29675.1"/>
    <property type="molecule type" value="Genomic_DNA"/>
</dbReference>
<evidence type="ECO:0000313" key="10">
    <source>
        <dbReference type="Proteomes" id="UP000092544"/>
    </source>
</evidence>
<comment type="function">
    <text evidence="4">Formation of pseudouridine at positions 38, 39 and 40 in the anticodon stem and loop of transfer RNAs.</text>
</comment>
<dbReference type="NCBIfam" id="TIGR00071">
    <property type="entry name" value="hisT_truA"/>
    <property type="match status" value="1"/>
</dbReference>
<comment type="caution">
    <text evidence="4">Lacks conserved residue(s) required for the propagation of feature annotation.</text>
</comment>
<evidence type="ECO:0000256" key="6">
    <source>
        <dbReference type="PIRSR" id="PIRSR001430-2"/>
    </source>
</evidence>
<evidence type="ECO:0000256" key="1">
    <source>
        <dbReference type="ARBA" id="ARBA00009375"/>
    </source>
</evidence>
<feature type="domain" description="Pseudouridine synthase I TruA alpha/beta" evidence="8">
    <location>
        <begin position="9"/>
        <end position="106"/>
    </location>
</feature>
<dbReference type="GO" id="GO:0003723">
    <property type="term" value="F:RNA binding"/>
    <property type="evidence" value="ECO:0007669"/>
    <property type="project" value="InterPro"/>
</dbReference>
<dbReference type="AlphaFoldDB" id="A0A1A8TA32"/>
<sequence>MTKKKVVLVVEYNGTAYKGWQAQKYDVPTVQEEVEKAVSIIANHPVSIICAGRTDTGVHASAQVVHFETEAVRNERSWTLGVNTHLPPDISIVAARYVDMDFHARFSALSRRYRYVIYQSELRPAILIGGVTWTYKKLNVQAMQEAANSFVGEHDFSSFRAVGCQAKSPIRTILNFSVQQLGQYVVLDVRANAFLHHMIRNFAGVLIAIGAGEQPVEWAKHILEAKDRTKGGVTASPSGLYFVDAEYPEHFNIPKPTLGPHFLPVVDESACTSKPYHRTDEAACSASSDQKILSTDNRVVL</sequence>
<evidence type="ECO:0000256" key="2">
    <source>
        <dbReference type="ARBA" id="ARBA00022694"/>
    </source>
</evidence>
<comment type="similarity">
    <text evidence="1 4 7">Belongs to the tRNA pseudouridine synthase TruA family.</text>
</comment>
<accession>A0A1A8TA32</accession>
<keyword evidence="3 4" id="KW-0413">Isomerase</keyword>
<comment type="subunit">
    <text evidence="4">Homodimer.</text>
</comment>
<evidence type="ECO:0000256" key="7">
    <source>
        <dbReference type="RuleBase" id="RU003792"/>
    </source>
</evidence>
<dbReference type="GO" id="GO:0160147">
    <property type="term" value="F:tRNA pseudouridine(38-40) synthase activity"/>
    <property type="evidence" value="ECO:0007669"/>
    <property type="project" value="UniProtKB-EC"/>
</dbReference>
<evidence type="ECO:0000256" key="5">
    <source>
        <dbReference type="PIRSR" id="PIRSR001430-1"/>
    </source>
</evidence>
<dbReference type="PANTHER" id="PTHR11142:SF0">
    <property type="entry name" value="TRNA PSEUDOURIDINE SYNTHASE-LIKE 1"/>
    <property type="match status" value="1"/>
</dbReference>
<evidence type="ECO:0000256" key="3">
    <source>
        <dbReference type="ARBA" id="ARBA00023235"/>
    </source>
</evidence>
<gene>
    <name evidence="4 9" type="primary">truA</name>
    <name evidence="9" type="ORF">MSP8886_01572</name>
</gene>
<dbReference type="HAMAP" id="MF_00171">
    <property type="entry name" value="TruA"/>
    <property type="match status" value="1"/>
</dbReference>
<dbReference type="Pfam" id="PF01416">
    <property type="entry name" value="PseudoU_synth_1"/>
    <property type="match status" value="2"/>
</dbReference>